<name>U5L668_9BACI</name>
<evidence type="ECO:0000313" key="3">
    <source>
        <dbReference type="Proteomes" id="UP000017805"/>
    </source>
</evidence>
<keyword evidence="3" id="KW-1185">Reference proteome</keyword>
<accession>U5L668</accession>
<evidence type="ECO:0000256" key="1">
    <source>
        <dbReference type="SAM" id="MobiDB-lite"/>
    </source>
</evidence>
<dbReference type="STRING" id="1367477.N288_06915"/>
<dbReference type="GeneID" id="97348569"/>
<dbReference type="PATRIC" id="fig|1367477.3.peg.1303"/>
<organism evidence="2 3">
    <name type="scientific">Bacillus infantis NRRL B-14911</name>
    <dbReference type="NCBI Taxonomy" id="1367477"/>
    <lineage>
        <taxon>Bacteria</taxon>
        <taxon>Bacillati</taxon>
        <taxon>Bacillota</taxon>
        <taxon>Bacilli</taxon>
        <taxon>Bacillales</taxon>
        <taxon>Bacillaceae</taxon>
        <taxon>Bacillus</taxon>
    </lineage>
</organism>
<reference evidence="2" key="1">
    <citation type="submission" date="2013-07" db="EMBL/GenBank/DDBJ databases">
        <title>Complete genome sequence of Bacillus infantis NRRL B-14911 that has potential to induce cardiac disease by antigenic mimicry.</title>
        <authorList>
            <person name="Massilamany C."/>
            <person name="Smith T.P.L."/>
            <person name="Loy J.D."/>
            <person name="Barletta R."/>
            <person name="Reddy J."/>
        </authorList>
    </citation>
    <scope>NUCLEOTIDE SEQUENCE [LARGE SCALE GENOMIC DNA]</scope>
    <source>
        <strain evidence="2">NRRL B-14911</strain>
    </source>
</reference>
<feature type="region of interest" description="Disordered" evidence="1">
    <location>
        <begin position="1"/>
        <end position="51"/>
    </location>
</feature>
<protein>
    <submittedName>
        <fullName evidence="2">Uncharacterized protein</fullName>
    </submittedName>
</protein>
<dbReference type="Proteomes" id="UP000017805">
    <property type="component" value="Chromosome"/>
</dbReference>
<evidence type="ECO:0000313" key="2">
    <source>
        <dbReference type="EMBL" id="AGX03314.1"/>
    </source>
</evidence>
<dbReference type="RefSeq" id="WP_009793963.1">
    <property type="nucleotide sequence ID" value="NC_022524.1"/>
</dbReference>
<dbReference type="AlphaFoldDB" id="U5L668"/>
<dbReference type="KEGG" id="bif:N288_06915"/>
<sequence>MPENNKDGQNQESLLEYERKQHSGGEAPDKLKEGRKPDQQNRLKDQENMRK</sequence>
<dbReference type="EMBL" id="CP006643">
    <property type="protein sequence ID" value="AGX03314.1"/>
    <property type="molecule type" value="Genomic_DNA"/>
</dbReference>
<dbReference type="HOGENOM" id="CLU_214741_0_0_9"/>
<dbReference type="OrthoDB" id="2923627at2"/>
<feature type="compositionally biased region" description="Basic and acidic residues" evidence="1">
    <location>
        <begin position="16"/>
        <end position="51"/>
    </location>
</feature>
<gene>
    <name evidence="2" type="ORF">N288_06915</name>
</gene>
<proteinExistence type="predicted"/>